<feature type="compositionally biased region" description="Polar residues" evidence="1">
    <location>
        <begin position="43"/>
        <end position="62"/>
    </location>
</feature>
<proteinExistence type="predicted"/>
<organism evidence="2 3">
    <name type="scientific">Coprinellus micaceus</name>
    <name type="common">Glistening ink-cap mushroom</name>
    <name type="synonym">Coprinus micaceus</name>
    <dbReference type="NCBI Taxonomy" id="71717"/>
    <lineage>
        <taxon>Eukaryota</taxon>
        <taxon>Fungi</taxon>
        <taxon>Dikarya</taxon>
        <taxon>Basidiomycota</taxon>
        <taxon>Agaricomycotina</taxon>
        <taxon>Agaricomycetes</taxon>
        <taxon>Agaricomycetidae</taxon>
        <taxon>Agaricales</taxon>
        <taxon>Agaricineae</taxon>
        <taxon>Psathyrellaceae</taxon>
        <taxon>Coprinellus</taxon>
    </lineage>
</organism>
<evidence type="ECO:0000313" key="3">
    <source>
        <dbReference type="Proteomes" id="UP000298030"/>
    </source>
</evidence>
<accession>A0A4Y7SU96</accession>
<sequence>MSVCPPIPTLARYRLRLDSILHSATAISHVPEGRSLNHVVLLSQPQSPTSPYLASPSKSSMRTLDLGSPLLPPARSHFSLAPPEGSTVQPWASSPTLERSTKQTPLSKLKPPGVSPSWSLHAPRLEN</sequence>
<name>A0A4Y7SU96_COPMI</name>
<feature type="region of interest" description="Disordered" evidence="1">
    <location>
        <begin position="43"/>
        <end position="127"/>
    </location>
</feature>
<keyword evidence="3" id="KW-1185">Reference proteome</keyword>
<feature type="compositionally biased region" description="Polar residues" evidence="1">
    <location>
        <begin position="86"/>
        <end position="106"/>
    </location>
</feature>
<dbReference type="EMBL" id="QPFP01000058">
    <property type="protein sequence ID" value="TEB25291.1"/>
    <property type="molecule type" value="Genomic_DNA"/>
</dbReference>
<comment type="caution">
    <text evidence="2">The sequence shown here is derived from an EMBL/GenBank/DDBJ whole genome shotgun (WGS) entry which is preliminary data.</text>
</comment>
<evidence type="ECO:0000313" key="2">
    <source>
        <dbReference type="EMBL" id="TEB25291.1"/>
    </source>
</evidence>
<reference evidence="2 3" key="1">
    <citation type="journal article" date="2019" name="Nat. Ecol. Evol.">
        <title>Megaphylogeny resolves global patterns of mushroom evolution.</title>
        <authorList>
            <person name="Varga T."/>
            <person name="Krizsan K."/>
            <person name="Foldi C."/>
            <person name="Dima B."/>
            <person name="Sanchez-Garcia M."/>
            <person name="Sanchez-Ramirez S."/>
            <person name="Szollosi G.J."/>
            <person name="Szarkandi J.G."/>
            <person name="Papp V."/>
            <person name="Albert L."/>
            <person name="Andreopoulos W."/>
            <person name="Angelini C."/>
            <person name="Antonin V."/>
            <person name="Barry K.W."/>
            <person name="Bougher N.L."/>
            <person name="Buchanan P."/>
            <person name="Buyck B."/>
            <person name="Bense V."/>
            <person name="Catcheside P."/>
            <person name="Chovatia M."/>
            <person name="Cooper J."/>
            <person name="Damon W."/>
            <person name="Desjardin D."/>
            <person name="Finy P."/>
            <person name="Geml J."/>
            <person name="Haridas S."/>
            <person name="Hughes K."/>
            <person name="Justo A."/>
            <person name="Karasinski D."/>
            <person name="Kautmanova I."/>
            <person name="Kiss B."/>
            <person name="Kocsube S."/>
            <person name="Kotiranta H."/>
            <person name="LaButti K.M."/>
            <person name="Lechner B.E."/>
            <person name="Liimatainen K."/>
            <person name="Lipzen A."/>
            <person name="Lukacs Z."/>
            <person name="Mihaltcheva S."/>
            <person name="Morgado L.N."/>
            <person name="Niskanen T."/>
            <person name="Noordeloos M.E."/>
            <person name="Ohm R.A."/>
            <person name="Ortiz-Santana B."/>
            <person name="Ovrebo C."/>
            <person name="Racz N."/>
            <person name="Riley R."/>
            <person name="Savchenko A."/>
            <person name="Shiryaev A."/>
            <person name="Soop K."/>
            <person name="Spirin V."/>
            <person name="Szebenyi C."/>
            <person name="Tomsovsky M."/>
            <person name="Tulloss R.E."/>
            <person name="Uehling J."/>
            <person name="Grigoriev I.V."/>
            <person name="Vagvolgyi C."/>
            <person name="Papp T."/>
            <person name="Martin F.M."/>
            <person name="Miettinen O."/>
            <person name="Hibbett D.S."/>
            <person name="Nagy L.G."/>
        </authorList>
    </citation>
    <scope>NUCLEOTIDE SEQUENCE [LARGE SCALE GENOMIC DNA]</scope>
    <source>
        <strain evidence="2 3">FP101781</strain>
    </source>
</reference>
<dbReference type="AlphaFoldDB" id="A0A4Y7SU96"/>
<evidence type="ECO:0000256" key="1">
    <source>
        <dbReference type="SAM" id="MobiDB-lite"/>
    </source>
</evidence>
<gene>
    <name evidence="2" type="ORF">FA13DRAFT_1176972</name>
</gene>
<dbReference type="Proteomes" id="UP000298030">
    <property type="component" value="Unassembled WGS sequence"/>
</dbReference>
<protein>
    <submittedName>
        <fullName evidence="2">Uncharacterized protein</fullName>
    </submittedName>
</protein>